<evidence type="ECO:0000313" key="2">
    <source>
        <dbReference type="Proteomes" id="UP001165960"/>
    </source>
</evidence>
<protein>
    <submittedName>
        <fullName evidence="1">Uncharacterized protein</fullName>
    </submittedName>
</protein>
<accession>A0ACC2TA98</accession>
<proteinExistence type="predicted"/>
<name>A0ACC2TA98_9FUNG</name>
<reference evidence="1" key="1">
    <citation type="submission" date="2022-04" db="EMBL/GenBank/DDBJ databases">
        <title>Genome of the entomopathogenic fungus Entomophthora muscae.</title>
        <authorList>
            <person name="Elya C."/>
            <person name="Lovett B.R."/>
            <person name="Lee E."/>
            <person name="Macias A.M."/>
            <person name="Hajek A.E."/>
            <person name="De Bivort B.L."/>
            <person name="Kasson M.T."/>
            <person name="De Fine Licht H.H."/>
            <person name="Stajich J.E."/>
        </authorList>
    </citation>
    <scope>NUCLEOTIDE SEQUENCE</scope>
    <source>
        <strain evidence="1">Berkeley</strain>
    </source>
</reference>
<organism evidence="1 2">
    <name type="scientific">Entomophthora muscae</name>
    <dbReference type="NCBI Taxonomy" id="34485"/>
    <lineage>
        <taxon>Eukaryota</taxon>
        <taxon>Fungi</taxon>
        <taxon>Fungi incertae sedis</taxon>
        <taxon>Zoopagomycota</taxon>
        <taxon>Entomophthoromycotina</taxon>
        <taxon>Entomophthoromycetes</taxon>
        <taxon>Entomophthorales</taxon>
        <taxon>Entomophthoraceae</taxon>
        <taxon>Entomophthora</taxon>
    </lineage>
</organism>
<dbReference type="EMBL" id="QTSX02003167">
    <property type="protein sequence ID" value="KAJ9071548.1"/>
    <property type="molecule type" value="Genomic_DNA"/>
</dbReference>
<comment type="caution">
    <text evidence="1">The sequence shown here is derived from an EMBL/GenBank/DDBJ whole genome shotgun (WGS) entry which is preliminary data.</text>
</comment>
<dbReference type="Proteomes" id="UP001165960">
    <property type="component" value="Unassembled WGS sequence"/>
</dbReference>
<gene>
    <name evidence="1" type="ORF">DSO57_1035840</name>
</gene>
<evidence type="ECO:0000313" key="1">
    <source>
        <dbReference type="EMBL" id="KAJ9071548.1"/>
    </source>
</evidence>
<sequence length="554" mass="60112">MSTINRTYLVRVTKEVQKLQTDLPPEITCWPEDEAQLDKFRAVMKGPPDSPYAGGKFTLSINLTSRYPHEPPKVNFITRIHHPNIDDNGRICLDILKSPPKGTWKSGFNMVSTLMSIYLLLSNPNPDDPLDIDVASQFKNDRILFNHTAETLTKKYATGEDSSADSNASEDCEKTKPAVPCKEAKSSDSSSSNSKVSVLKAPNRGSLKLKSLSLKKSFNKEKIPTPSITVGPMTPIRKIPQEASSSKTPSRGTLNSHHLNHTNMDKIIMDSRKTSKPSPSPLLESESPATKTPSLKKKGALSHQSASSSKRIVTAKSIKTKTLTGQEPPNPVAPKVKKTELSTSKSAKKALKDCTKKKEDSNGNILIKPSEGDCDIQLDISLKTNSIVAKLTLSQSESIPSPDASTLKDDLVATNVCINNLNSPLLESSTPPALPSKTATWAIPATSEAKLTSSYFLNPTSGQTISPKIAPEDITDIIPVKEISEVNAALCVGHSTVEGSKATQKENAGTQSSRKRGWIPPPLETSIQPGSLKTSEMSKRRPTFSLKKLKKTTE</sequence>
<keyword evidence="2" id="KW-1185">Reference proteome</keyword>